<feature type="transmembrane region" description="Helical" evidence="6">
    <location>
        <begin position="21"/>
        <end position="37"/>
    </location>
</feature>
<evidence type="ECO:0000256" key="2">
    <source>
        <dbReference type="ARBA" id="ARBA00022475"/>
    </source>
</evidence>
<feature type="transmembrane region" description="Helical" evidence="6">
    <location>
        <begin position="254"/>
        <end position="280"/>
    </location>
</feature>
<protein>
    <submittedName>
        <fullName evidence="7">Energy-coupling factor transport system permease protein</fullName>
    </submittedName>
</protein>
<evidence type="ECO:0000256" key="5">
    <source>
        <dbReference type="ARBA" id="ARBA00023136"/>
    </source>
</evidence>
<dbReference type="PANTHER" id="PTHR34857">
    <property type="entry name" value="SLL0384 PROTEIN"/>
    <property type="match status" value="1"/>
</dbReference>
<comment type="subcellular location">
    <subcellularLocation>
        <location evidence="1">Membrane</location>
        <topology evidence="1">Multi-pass membrane protein</topology>
    </subcellularLocation>
</comment>
<keyword evidence="5 6" id="KW-0472">Membrane</keyword>
<evidence type="ECO:0000256" key="4">
    <source>
        <dbReference type="ARBA" id="ARBA00022989"/>
    </source>
</evidence>
<evidence type="ECO:0000313" key="7">
    <source>
        <dbReference type="EMBL" id="REG10785.1"/>
    </source>
</evidence>
<name>A0A347ZTK7_9CHLR</name>
<evidence type="ECO:0000313" key="8">
    <source>
        <dbReference type="Proteomes" id="UP000256388"/>
    </source>
</evidence>
<evidence type="ECO:0000256" key="1">
    <source>
        <dbReference type="ARBA" id="ARBA00004141"/>
    </source>
</evidence>
<comment type="caution">
    <text evidence="7">The sequence shown here is derived from an EMBL/GenBank/DDBJ whole genome shotgun (WGS) entry which is preliminary data.</text>
</comment>
<keyword evidence="2" id="KW-1003">Cell membrane</keyword>
<evidence type="ECO:0000256" key="3">
    <source>
        <dbReference type="ARBA" id="ARBA00022692"/>
    </source>
</evidence>
<dbReference type="CDD" id="cd16914">
    <property type="entry name" value="EcfT"/>
    <property type="match status" value="1"/>
</dbReference>
<feature type="transmembrane region" description="Helical" evidence="6">
    <location>
        <begin position="67"/>
        <end position="85"/>
    </location>
</feature>
<dbReference type="OrthoDB" id="8075495at2"/>
<dbReference type="RefSeq" id="WP_116223942.1">
    <property type="nucleotide sequence ID" value="NZ_AP018437.1"/>
</dbReference>
<gene>
    <name evidence="7" type="ORF">DFR64_0647</name>
</gene>
<organism evidence="7 8">
    <name type="scientific">Pelolinea submarina</name>
    <dbReference type="NCBI Taxonomy" id="913107"/>
    <lineage>
        <taxon>Bacteria</taxon>
        <taxon>Bacillati</taxon>
        <taxon>Chloroflexota</taxon>
        <taxon>Anaerolineae</taxon>
        <taxon>Anaerolineales</taxon>
        <taxon>Anaerolineaceae</taxon>
        <taxon>Pelolinea</taxon>
    </lineage>
</organism>
<keyword evidence="8" id="KW-1185">Reference proteome</keyword>
<dbReference type="InterPro" id="IPR051611">
    <property type="entry name" value="ECF_transporter_component"/>
</dbReference>
<dbReference type="PANTHER" id="PTHR34857:SF2">
    <property type="entry name" value="SLL0384 PROTEIN"/>
    <property type="match status" value="1"/>
</dbReference>
<accession>A0A347ZTK7</accession>
<feature type="transmembrane region" description="Helical" evidence="6">
    <location>
        <begin position="43"/>
        <end position="60"/>
    </location>
</feature>
<dbReference type="EMBL" id="QUMS01000001">
    <property type="protein sequence ID" value="REG10785.1"/>
    <property type="molecule type" value="Genomic_DNA"/>
</dbReference>
<proteinExistence type="predicted"/>
<evidence type="ECO:0000256" key="6">
    <source>
        <dbReference type="SAM" id="Phobius"/>
    </source>
</evidence>
<dbReference type="Pfam" id="PF02361">
    <property type="entry name" value="CbiQ"/>
    <property type="match status" value="1"/>
</dbReference>
<reference evidence="7 8" key="1">
    <citation type="submission" date="2018-08" db="EMBL/GenBank/DDBJ databases">
        <title>Genomic Encyclopedia of Type Strains, Phase IV (KMG-IV): sequencing the most valuable type-strain genomes for metagenomic binning, comparative biology and taxonomic classification.</title>
        <authorList>
            <person name="Goeker M."/>
        </authorList>
    </citation>
    <scope>NUCLEOTIDE SEQUENCE [LARGE SCALE GENOMIC DNA]</scope>
    <source>
        <strain evidence="7 8">DSM 23923</strain>
    </source>
</reference>
<dbReference type="InterPro" id="IPR003339">
    <property type="entry name" value="ABC/ECF_trnsptr_transmembrane"/>
</dbReference>
<keyword evidence="3 6" id="KW-0812">Transmembrane</keyword>
<dbReference type="AlphaFoldDB" id="A0A347ZTK7"/>
<sequence length="286" mass="32980">MLVTWRYKPRKSIIQFFDPRAWIIFYACFIAATVFFWDLRFLSIFFVVALSVAIFSRIGWKEMRRGWLFIGVFIVFFSLLTFLTGRGGVELYTSEHLIRNISLPFSIFGWQPILKISWEKTFYALSMILRVFSLASMTILLPYSLNPALYGIIFKGLGLPDKFAYGMDLTMRFIPTFGRDFQLTMDAQKARGYELEKISGGLFKQVQKLAPLMVPVTIHAIASSEDIIDAMDLRAFGIGKRTWIQELHYQKRDYCLIAFSILMILTVIALSLFGIGKFWVPSALIT</sequence>
<dbReference type="GO" id="GO:0005886">
    <property type="term" value="C:plasma membrane"/>
    <property type="evidence" value="ECO:0007669"/>
    <property type="project" value="UniProtKB-ARBA"/>
</dbReference>
<dbReference type="Proteomes" id="UP000256388">
    <property type="component" value="Unassembled WGS sequence"/>
</dbReference>
<keyword evidence="4 6" id="KW-1133">Transmembrane helix</keyword>
<feature type="transmembrane region" description="Helical" evidence="6">
    <location>
        <begin position="122"/>
        <end position="145"/>
    </location>
</feature>